<accession>A0A8H4SRC5</accession>
<sequence>MVKHELEARETLPVEDTIICAILTIAPRHVEASSTANSVGFTPINQQHASLRATEDVNLVAETDRDGVPVSGQVIAPTVTVQPSRKGDQPSDDQDNASIDKIPTGLQHQLGTADTATGTTPPPVDVKKTGSTSTILGTSTTVAATNETTIANTNAIPGNAEAEALPRLKQEADPKPRADPKRKASSMPLSGPAKKRHLSITSKSIALQKQAEPAERKPEKKKLQAIEALQEQLVLKRELIIEEVVRKHNEYSAIKCKHDEHDERVSSIQQGIDDCDISLLTIQRDLSKLKGHLKAVEVEVDKNRQAIWKLVEEQLSVYEELEKVRAEIEEIRVSDSDE</sequence>
<reference evidence="2" key="2">
    <citation type="submission" date="2020-05" db="EMBL/GenBank/DDBJ databases">
        <authorList>
            <person name="Kim H.-S."/>
            <person name="Proctor R.H."/>
            <person name="Brown D.W."/>
        </authorList>
    </citation>
    <scope>NUCLEOTIDE SEQUENCE</scope>
    <source>
        <strain evidence="2">NRRL 45417</strain>
    </source>
</reference>
<evidence type="ECO:0000313" key="2">
    <source>
        <dbReference type="EMBL" id="KAF4944302.1"/>
    </source>
</evidence>
<dbReference type="Proteomes" id="UP000604273">
    <property type="component" value="Unassembled WGS sequence"/>
</dbReference>
<proteinExistence type="predicted"/>
<keyword evidence="3" id="KW-1185">Reference proteome</keyword>
<feature type="region of interest" description="Disordered" evidence="1">
    <location>
        <begin position="68"/>
        <end position="132"/>
    </location>
</feature>
<gene>
    <name evidence="2" type="ORF">FGADI_12786</name>
</gene>
<dbReference type="AlphaFoldDB" id="A0A8H4SRC5"/>
<feature type="region of interest" description="Disordered" evidence="1">
    <location>
        <begin position="148"/>
        <end position="197"/>
    </location>
</feature>
<name>A0A8H4SRC5_9HYPO</name>
<evidence type="ECO:0000256" key="1">
    <source>
        <dbReference type="SAM" id="MobiDB-lite"/>
    </source>
</evidence>
<protein>
    <submittedName>
        <fullName evidence="2">Uncharacterized protein</fullName>
    </submittedName>
</protein>
<dbReference type="EMBL" id="JABFAI010000446">
    <property type="protein sequence ID" value="KAF4944302.1"/>
    <property type="molecule type" value="Genomic_DNA"/>
</dbReference>
<dbReference type="OrthoDB" id="4768338at2759"/>
<organism evidence="2 3">
    <name type="scientific">Fusarium gaditjirri</name>
    <dbReference type="NCBI Taxonomy" id="282569"/>
    <lineage>
        <taxon>Eukaryota</taxon>
        <taxon>Fungi</taxon>
        <taxon>Dikarya</taxon>
        <taxon>Ascomycota</taxon>
        <taxon>Pezizomycotina</taxon>
        <taxon>Sordariomycetes</taxon>
        <taxon>Hypocreomycetidae</taxon>
        <taxon>Hypocreales</taxon>
        <taxon>Nectriaceae</taxon>
        <taxon>Fusarium</taxon>
        <taxon>Fusarium nisikadoi species complex</taxon>
    </lineage>
</organism>
<feature type="compositionally biased region" description="Basic and acidic residues" evidence="1">
    <location>
        <begin position="164"/>
        <end position="182"/>
    </location>
</feature>
<reference evidence="2" key="1">
    <citation type="journal article" date="2020" name="BMC Genomics">
        <title>Correction to: Identification and distribution of gene clusters required for synthesis of sphingolipid metabolism inhibitors in diverse species of the filamentous fungus Fusarium.</title>
        <authorList>
            <person name="Kim H.S."/>
            <person name="Lohmar J.M."/>
            <person name="Busman M."/>
            <person name="Brown D.W."/>
            <person name="Naumann T.A."/>
            <person name="Divon H.H."/>
            <person name="Lysoe E."/>
            <person name="Uhlig S."/>
            <person name="Proctor R.H."/>
        </authorList>
    </citation>
    <scope>NUCLEOTIDE SEQUENCE</scope>
    <source>
        <strain evidence="2">NRRL 45417</strain>
    </source>
</reference>
<comment type="caution">
    <text evidence="2">The sequence shown here is derived from an EMBL/GenBank/DDBJ whole genome shotgun (WGS) entry which is preliminary data.</text>
</comment>
<evidence type="ECO:0000313" key="3">
    <source>
        <dbReference type="Proteomes" id="UP000604273"/>
    </source>
</evidence>